<gene>
    <name evidence="2" type="ORF">ACFQMA_07495</name>
</gene>
<evidence type="ECO:0000313" key="2">
    <source>
        <dbReference type="EMBL" id="MFC7139682.1"/>
    </source>
</evidence>
<dbReference type="RefSeq" id="WP_274325264.1">
    <property type="nucleotide sequence ID" value="NZ_CP118158.1"/>
</dbReference>
<dbReference type="InterPro" id="IPR050536">
    <property type="entry name" value="DtxR_MntR_Metal-Reg"/>
</dbReference>
<organism evidence="2 3">
    <name type="scientific">Halosimplex aquaticum</name>
    <dbReference type="NCBI Taxonomy" id="3026162"/>
    <lineage>
        <taxon>Archaea</taxon>
        <taxon>Methanobacteriati</taxon>
        <taxon>Methanobacteriota</taxon>
        <taxon>Stenosarchaea group</taxon>
        <taxon>Halobacteria</taxon>
        <taxon>Halobacteriales</taxon>
        <taxon>Haloarculaceae</taxon>
        <taxon>Halosimplex</taxon>
    </lineage>
</organism>
<dbReference type="InterPro" id="IPR036388">
    <property type="entry name" value="WH-like_DNA-bd_sf"/>
</dbReference>
<proteinExistence type="predicted"/>
<dbReference type="Pfam" id="PF01325">
    <property type="entry name" value="Fe_dep_repress"/>
    <property type="match status" value="1"/>
</dbReference>
<evidence type="ECO:0000313" key="3">
    <source>
        <dbReference type="Proteomes" id="UP001596432"/>
    </source>
</evidence>
<dbReference type="GeneID" id="78819942"/>
<dbReference type="AlphaFoldDB" id="A0ABD5Y2I5"/>
<dbReference type="SMART" id="SM00529">
    <property type="entry name" value="HTH_DTXR"/>
    <property type="match status" value="1"/>
</dbReference>
<dbReference type="PROSITE" id="PS50944">
    <property type="entry name" value="HTH_DTXR"/>
    <property type="match status" value="1"/>
</dbReference>
<protein>
    <submittedName>
        <fullName evidence="2">Metal-dependent transcriptional regulator</fullName>
    </submittedName>
</protein>
<feature type="domain" description="HTH dtxR-type" evidence="1">
    <location>
        <begin position="1"/>
        <end position="62"/>
    </location>
</feature>
<dbReference type="Proteomes" id="UP001596432">
    <property type="component" value="Unassembled WGS sequence"/>
</dbReference>
<sequence>MTGEAQYLVALYRAERELSPPIPPSRVAETLDRSPAATTEMLQRLEARGLVSHEPYEGATLTAEGRATAADLHDTYRTLARFCREVLDLDDYEEEAMRLTGNVSPTVAERLATTLLASEGTADQEVPPQSPRSE</sequence>
<accession>A0ABD5Y2I5</accession>
<evidence type="ECO:0000259" key="1">
    <source>
        <dbReference type="PROSITE" id="PS50944"/>
    </source>
</evidence>
<dbReference type="PANTHER" id="PTHR33238:SF7">
    <property type="entry name" value="IRON-DEPENDENT TRANSCRIPTIONAL REGULATOR"/>
    <property type="match status" value="1"/>
</dbReference>
<reference evidence="2 3" key="1">
    <citation type="journal article" date="2019" name="Int. J. Syst. Evol. Microbiol.">
        <title>The Global Catalogue of Microorganisms (GCM) 10K type strain sequencing project: providing services to taxonomists for standard genome sequencing and annotation.</title>
        <authorList>
            <consortium name="The Broad Institute Genomics Platform"/>
            <consortium name="The Broad Institute Genome Sequencing Center for Infectious Disease"/>
            <person name="Wu L."/>
            <person name="Ma J."/>
        </authorList>
    </citation>
    <scope>NUCLEOTIDE SEQUENCE [LARGE SCALE GENOMIC DNA]</scope>
    <source>
        <strain evidence="2 3">XZYJT29</strain>
    </source>
</reference>
<name>A0ABD5Y2I5_9EURY</name>
<dbReference type="InterPro" id="IPR022689">
    <property type="entry name" value="Iron_dep_repressor"/>
</dbReference>
<dbReference type="EMBL" id="JBHTAS010000001">
    <property type="protein sequence ID" value="MFC7139682.1"/>
    <property type="molecule type" value="Genomic_DNA"/>
</dbReference>
<dbReference type="InterPro" id="IPR036390">
    <property type="entry name" value="WH_DNA-bd_sf"/>
</dbReference>
<dbReference type="PANTHER" id="PTHR33238">
    <property type="entry name" value="IRON (METAL) DEPENDENT REPRESSOR, DTXR FAMILY"/>
    <property type="match status" value="1"/>
</dbReference>
<dbReference type="SUPFAM" id="SSF46785">
    <property type="entry name" value="Winged helix' DNA-binding domain"/>
    <property type="match status" value="1"/>
</dbReference>
<dbReference type="Gene3D" id="1.10.10.10">
    <property type="entry name" value="Winged helix-like DNA-binding domain superfamily/Winged helix DNA-binding domain"/>
    <property type="match status" value="1"/>
</dbReference>
<keyword evidence="3" id="KW-1185">Reference proteome</keyword>
<comment type="caution">
    <text evidence="2">The sequence shown here is derived from an EMBL/GenBank/DDBJ whole genome shotgun (WGS) entry which is preliminary data.</text>
</comment>
<dbReference type="InterPro" id="IPR022687">
    <property type="entry name" value="HTH_DTXR"/>
</dbReference>